<name>A0A396JGY2_MEDTR</name>
<sequence>MWGRHTPPSTRKNQHIAHTNSRARLNTIGHVVLVGWNSFAYKCSSCMIF</sequence>
<accession>A0A396JGY2</accession>
<reference evidence="1" key="1">
    <citation type="journal article" date="2018" name="Nat. Plants">
        <title>Whole-genome landscape of Medicago truncatula symbiotic genes.</title>
        <authorList>
            <person name="Pecrix Y."/>
            <person name="Gamas P."/>
            <person name="Carrere S."/>
        </authorList>
    </citation>
    <scope>NUCLEOTIDE SEQUENCE</scope>
    <source>
        <tissue evidence="1">Leaves</tissue>
    </source>
</reference>
<dbReference type="Proteomes" id="UP000265566">
    <property type="component" value="Chromosome 1"/>
</dbReference>
<evidence type="ECO:0000313" key="1">
    <source>
        <dbReference type="EMBL" id="RHN77516.1"/>
    </source>
</evidence>
<comment type="caution">
    <text evidence="1">The sequence shown here is derived from an EMBL/GenBank/DDBJ whole genome shotgun (WGS) entry which is preliminary data.</text>
</comment>
<dbReference type="AlphaFoldDB" id="A0A396JGY2"/>
<gene>
    <name evidence="1" type="ORF">MtrunA17_Chr1g0155641</name>
</gene>
<dbReference type="EMBL" id="PSQE01000001">
    <property type="protein sequence ID" value="RHN77516.1"/>
    <property type="molecule type" value="Genomic_DNA"/>
</dbReference>
<dbReference type="Gramene" id="rna980">
    <property type="protein sequence ID" value="RHN77516.1"/>
    <property type="gene ID" value="gene980"/>
</dbReference>
<organism evidence="1">
    <name type="scientific">Medicago truncatula</name>
    <name type="common">Barrel medic</name>
    <name type="synonym">Medicago tribuloides</name>
    <dbReference type="NCBI Taxonomy" id="3880"/>
    <lineage>
        <taxon>Eukaryota</taxon>
        <taxon>Viridiplantae</taxon>
        <taxon>Streptophyta</taxon>
        <taxon>Embryophyta</taxon>
        <taxon>Tracheophyta</taxon>
        <taxon>Spermatophyta</taxon>
        <taxon>Magnoliopsida</taxon>
        <taxon>eudicotyledons</taxon>
        <taxon>Gunneridae</taxon>
        <taxon>Pentapetalae</taxon>
        <taxon>rosids</taxon>
        <taxon>fabids</taxon>
        <taxon>Fabales</taxon>
        <taxon>Fabaceae</taxon>
        <taxon>Papilionoideae</taxon>
        <taxon>50 kb inversion clade</taxon>
        <taxon>NPAAA clade</taxon>
        <taxon>Hologalegina</taxon>
        <taxon>IRL clade</taxon>
        <taxon>Trifolieae</taxon>
        <taxon>Medicago</taxon>
    </lineage>
</organism>
<protein>
    <submittedName>
        <fullName evidence="1">Uncharacterized protein</fullName>
    </submittedName>
</protein>
<proteinExistence type="predicted"/>